<comment type="caution">
    <text evidence="2">The sequence shown here is derived from an EMBL/GenBank/DDBJ whole genome shotgun (WGS) entry which is preliminary data.</text>
</comment>
<evidence type="ECO:0000313" key="2">
    <source>
        <dbReference type="EMBL" id="KAF7147934.1"/>
    </source>
</evidence>
<dbReference type="Gene3D" id="2.120.10.80">
    <property type="entry name" value="Kelch-type beta propeller"/>
    <property type="match status" value="1"/>
</dbReference>
<gene>
    <name evidence="2" type="ORF">RHSIM_Rhsim03G0011900</name>
</gene>
<feature type="region of interest" description="Disordered" evidence="1">
    <location>
        <begin position="1"/>
        <end position="29"/>
    </location>
</feature>
<dbReference type="AlphaFoldDB" id="A0A834H6D1"/>
<organism evidence="2 3">
    <name type="scientific">Rhododendron simsii</name>
    <name type="common">Sims's rhododendron</name>
    <dbReference type="NCBI Taxonomy" id="118357"/>
    <lineage>
        <taxon>Eukaryota</taxon>
        <taxon>Viridiplantae</taxon>
        <taxon>Streptophyta</taxon>
        <taxon>Embryophyta</taxon>
        <taxon>Tracheophyta</taxon>
        <taxon>Spermatophyta</taxon>
        <taxon>Magnoliopsida</taxon>
        <taxon>eudicotyledons</taxon>
        <taxon>Gunneridae</taxon>
        <taxon>Pentapetalae</taxon>
        <taxon>asterids</taxon>
        <taxon>Ericales</taxon>
        <taxon>Ericaceae</taxon>
        <taxon>Ericoideae</taxon>
        <taxon>Rhodoreae</taxon>
        <taxon>Rhododendron</taxon>
    </lineage>
</organism>
<name>A0A834H6D1_RHOSS</name>
<feature type="compositionally biased region" description="Basic and acidic residues" evidence="1">
    <location>
        <begin position="1"/>
        <end position="18"/>
    </location>
</feature>
<protein>
    <submittedName>
        <fullName evidence="2">Uncharacterized protein</fullName>
    </submittedName>
</protein>
<dbReference type="OrthoDB" id="1525352at2759"/>
<dbReference type="EMBL" id="WJXA01000003">
    <property type="protein sequence ID" value="KAF7147934.1"/>
    <property type="molecule type" value="Genomic_DNA"/>
</dbReference>
<evidence type="ECO:0000313" key="3">
    <source>
        <dbReference type="Proteomes" id="UP000626092"/>
    </source>
</evidence>
<proteinExistence type="predicted"/>
<dbReference type="InterPro" id="IPR015915">
    <property type="entry name" value="Kelch-typ_b-propeller"/>
</dbReference>
<accession>A0A834H6D1</accession>
<dbReference type="Proteomes" id="UP000626092">
    <property type="component" value="Unassembled WGS sequence"/>
</dbReference>
<reference evidence="2" key="1">
    <citation type="submission" date="2019-11" db="EMBL/GenBank/DDBJ databases">
        <authorList>
            <person name="Liu Y."/>
            <person name="Hou J."/>
            <person name="Li T.-Q."/>
            <person name="Guan C.-H."/>
            <person name="Wu X."/>
            <person name="Wu H.-Z."/>
            <person name="Ling F."/>
            <person name="Zhang R."/>
            <person name="Shi X.-G."/>
            <person name="Ren J.-P."/>
            <person name="Chen E.-F."/>
            <person name="Sun J.-M."/>
        </authorList>
    </citation>
    <scope>NUCLEOTIDE SEQUENCE</scope>
    <source>
        <strain evidence="2">Adult_tree_wgs_1</strain>
        <tissue evidence="2">Leaves</tissue>
    </source>
</reference>
<sequence>MRDSEGRKEGRAAAEKATTKAVGKRRRSMTGSTRGELELFYSLIPEQHGRTICFRAARSSALAIDFYCIPVDEDDDSPQPSYGAPPKRIVPFYCSTNISGSSSFAAVDKSMYCVGGHKTNGKGEETSAIYRFDTTGDNSGSWFRNSFDMLCPRVAPSTVVIDGKLFVIGTQVVSDGAPLVEVFDPSSKYSLIVVSPPPPESIRESMLFVTAALPDRNQILVACTHANFAYLLDVKTGAWAQFDHNVDFADASGEAAVVLKTTMCWYNDRLLMLVAYDLNLKTWFKTSVKDLKRVGRRLKDANGNYNFSLFPLDENHLCLLWADHVTPCLLHCTKVSVSLSHDRFCAAVASSRSYVLRDESHFIDGLRFESQNVV</sequence>
<evidence type="ECO:0000256" key="1">
    <source>
        <dbReference type="SAM" id="MobiDB-lite"/>
    </source>
</evidence>
<dbReference type="SUPFAM" id="SSF117281">
    <property type="entry name" value="Kelch motif"/>
    <property type="match status" value="1"/>
</dbReference>
<keyword evidence="3" id="KW-1185">Reference proteome</keyword>